<accession>A0A9Q1IZ37</accession>
<dbReference type="GO" id="GO:0005576">
    <property type="term" value="C:extracellular region"/>
    <property type="evidence" value="ECO:0007669"/>
    <property type="project" value="UniProtKB-SubCell"/>
</dbReference>
<dbReference type="InterPro" id="IPR008735">
    <property type="entry name" value="PSP94"/>
</dbReference>
<keyword evidence="4" id="KW-1015">Disulfide bond</keyword>
<sequence length="200" mass="21990">MSGIPRPRHIWAVCLPVRLSPPACPPSISREQTAPSDLGVPETETSDRFPPNHKGGTLGPSPHPSTPTTLYSPRHLLNHGIQAGCAKTSYFSIGACESSWALLVAVFLSLNLIWTSSMTQAAIYHYTGACIHTDKVFLPGQTFMKGCNKCYCHDTGFVCFSPKKPTSWPEKCQRIPTECGYRVVYRDNAGLECRAYSWIG</sequence>
<dbReference type="AlphaFoldDB" id="A0A9Q1IZ37"/>
<evidence type="ECO:0000313" key="7">
    <source>
        <dbReference type="Proteomes" id="UP001152622"/>
    </source>
</evidence>
<organism evidence="6 7">
    <name type="scientific">Synaphobranchus kaupii</name>
    <name type="common">Kaup's arrowtooth eel</name>
    <dbReference type="NCBI Taxonomy" id="118154"/>
    <lineage>
        <taxon>Eukaryota</taxon>
        <taxon>Metazoa</taxon>
        <taxon>Chordata</taxon>
        <taxon>Craniata</taxon>
        <taxon>Vertebrata</taxon>
        <taxon>Euteleostomi</taxon>
        <taxon>Actinopterygii</taxon>
        <taxon>Neopterygii</taxon>
        <taxon>Teleostei</taxon>
        <taxon>Anguilliformes</taxon>
        <taxon>Synaphobranchidae</taxon>
        <taxon>Synaphobranchus</taxon>
    </lineage>
</organism>
<comment type="subcellular location">
    <subcellularLocation>
        <location evidence="1">Secreted</location>
    </subcellularLocation>
</comment>
<protein>
    <submittedName>
        <fullName evidence="6">Uncharacterized protein</fullName>
    </submittedName>
</protein>
<evidence type="ECO:0000256" key="3">
    <source>
        <dbReference type="ARBA" id="ARBA00022525"/>
    </source>
</evidence>
<keyword evidence="3" id="KW-0964">Secreted</keyword>
<name>A0A9Q1IZ37_SYNKA</name>
<dbReference type="Gene3D" id="2.60.40.1900">
    <property type="entry name" value="Beta-microseminoprotein (PSP94) domain"/>
    <property type="match status" value="1"/>
</dbReference>
<evidence type="ECO:0000256" key="2">
    <source>
        <dbReference type="ARBA" id="ARBA00010352"/>
    </source>
</evidence>
<dbReference type="EMBL" id="JAINUF010000005">
    <property type="protein sequence ID" value="KAJ8359268.1"/>
    <property type="molecule type" value="Genomic_DNA"/>
</dbReference>
<reference evidence="6" key="1">
    <citation type="journal article" date="2023" name="Science">
        <title>Genome structures resolve the early diversification of teleost fishes.</title>
        <authorList>
            <person name="Parey E."/>
            <person name="Louis A."/>
            <person name="Montfort J."/>
            <person name="Bouchez O."/>
            <person name="Roques C."/>
            <person name="Iampietro C."/>
            <person name="Lluch J."/>
            <person name="Castinel A."/>
            <person name="Donnadieu C."/>
            <person name="Desvignes T."/>
            <person name="Floi Bucao C."/>
            <person name="Jouanno E."/>
            <person name="Wen M."/>
            <person name="Mejri S."/>
            <person name="Dirks R."/>
            <person name="Jansen H."/>
            <person name="Henkel C."/>
            <person name="Chen W.J."/>
            <person name="Zahm M."/>
            <person name="Cabau C."/>
            <person name="Klopp C."/>
            <person name="Thompson A.W."/>
            <person name="Robinson-Rechavi M."/>
            <person name="Braasch I."/>
            <person name="Lecointre G."/>
            <person name="Bobe J."/>
            <person name="Postlethwait J.H."/>
            <person name="Berthelot C."/>
            <person name="Roest Crollius H."/>
            <person name="Guiguen Y."/>
        </authorList>
    </citation>
    <scope>NUCLEOTIDE SEQUENCE</scope>
    <source>
        <strain evidence="6">WJC10195</strain>
    </source>
</reference>
<dbReference type="Proteomes" id="UP001152622">
    <property type="component" value="Chromosome 5"/>
</dbReference>
<keyword evidence="7" id="KW-1185">Reference proteome</keyword>
<comment type="similarity">
    <text evidence="2">Belongs to the beta-microseminoprotein family.</text>
</comment>
<comment type="caution">
    <text evidence="6">The sequence shown here is derived from an EMBL/GenBank/DDBJ whole genome shotgun (WGS) entry which is preliminary data.</text>
</comment>
<feature type="region of interest" description="Disordered" evidence="5">
    <location>
        <begin position="25"/>
        <end position="65"/>
    </location>
</feature>
<evidence type="ECO:0000256" key="5">
    <source>
        <dbReference type="SAM" id="MobiDB-lite"/>
    </source>
</evidence>
<gene>
    <name evidence="6" type="ORF">SKAU_G00157930</name>
</gene>
<evidence type="ECO:0000256" key="4">
    <source>
        <dbReference type="ARBA" id="ARBA00023157"/>
    </source>
</evidence>
<evidence type="ECO:0000256" key="1">
    <source>
        <dbReference type="ARBA" id="ARBA00004613"/>
    </source>
</evidence>
<dbReference type="OrthoDB" id="9969981at2759"/>
<dbReference type="Pfam" id="PF05825">
    <property type="entry name" value="PSP94"/>
    <property type="match status" value="1"/>
</dbReference>
<evidence type="ECO:0000313" key="6">
    <source>
        <dbReference type="EMBL" id="KAJ8359268.1"/>
    </source>
</evidence>
<proteinExistence type="inferred from homology"/>